<dbReference type="InParanoid" id="A0A4W3KKZ6"/>
<dbReference type="Pfam" id="PF00621">
    <property type="entry name" value="RhoGEF"/>
    <property type="match status" value="1"/>
</dbReference>
<dbReference type="InterPro" id="IPR000219">
    <property type="entry name" value="DH_dom"/>
</dbReference>
<reference evidence="3" key="3">
    <citation type="journal article" date="2014" name="Nature">
        <title>Elephant shark genome provides unique insights into gnathostome evolution.</title>
        <authorList>
            <consortium name="International Elephant Shark Genome Sequencing Consortium"/>
            <person name="Venkatesh B."/>
            <person name="Lee A.P."/>
            <person name="Ravi V."/>
            <person name="Maurya A.K."/>
            <person name="Lian M.M."/>
            <person name="Swann J.B."/>
            <person name="Ohta Y."/>
            <person name="Flajnik M.F."/>
            <person name="Sutoh Y."/>
            <person name="Kasahara M."/>
            <person name="Hoon S."/>
            <person name="Gangu V."/>
            <person name="Roy S.W."/>
            <person name="Irimia M."/>
            <person name="Korzh V."/>
            <person name="Kondrychyn I."/>
            <person name="Lim Z.W."/>
            <person name="Tay B.H."/>
            <person name="Tohari S."/>
            <person name="Kong K.W."/>
            <person name="Ho S."/>
            <person name="Lorente-Galdos B."/>
            <person name="Quilez J."/>
            <person name="Marques-Bonet T."/>
            <person name="Raney B.J."/>
            <person name="Ingham P.W."/>
            <person name="Tay A."/>
            <person name="Hillier L.W."/>
            <person name="Minx P."/>
            <person name="Boehm T."/>
            <person name="Wilson R.K."/>
            <person name="Brenner S."/>
            <person name="Warren W.C."/>
        </authorList>
    </citation>
    <scope>NUCLEOTIDE SEQUENCE [LARGE SCALE GENOMIC DNA]</scope>
</reference>
<dbReference type="GO" id="GO:0005737">
    <property type="term" value="C:cytoplasm"/>
    <property type="evidence" value="ECO:0007669"/>
    <property type="project" value="TreeGrafter"/>
</dbReference>
<proteinExistence type="predicted"/>
<dbReference type="InterPro" id="IPR051092">
    <property type="entry name" value="FYVE_RhoGEF_PH"/>
</dbReference>
<dbReference type="PROSITE" id="PS50010">
    <property type="entry name" value="DH_2"/>
    <property type="match status" value="1"/>
</dbReference>
<dbReference type="Ensembl" id="ENSCMIT00000049939.1">
    <property type="protein sequence ID" value="ENSCMIP00000049260.1"/>
    <property type="gene ID" value="ENSCMIG00000020069.1"/>
</dbReference>
<feature type="domain" description="DH" evidence="1">
    <location>
        <begin position="1"/>
        <end position="62"/>
    </location>
</feature>
<evidence type="ECO:0000313" key="2">
    <source>
        <dbReference type="Ensembl" id="ENSCMIP00000049260.1"/>
    </source>
</evidence>
<keyword evidence="3" id="KW-1185">Reference proteome</keyword>
<dbReference type="InterPro" id="IPR035899">
    <property type="entry name" value="DBL_dom_sf"/>
</dbReference>
<reference evidence="2" key="4">
    <citation type="submission" date="2025-08" db="UniProtKB">
        <authorList>
            <consortium name="Ensembl"/>
        </authorList>
    </citation>
    <scope>IDENTIFICATION</scope>
</reference>
<dbReference type="Proteomes" id="UP000314986">
    <property type="component" value="Unassembled WGS sequence"/>
</dbReference>
<evidence type="ECO:0000259" key="1">
    <source>
        <dbReference type="PROSITE" id="PS50010"/>
    </source>
</evidence>
<evidence type="ECO:0000313" key="3">
    <source>
        <dbReference type="Proteomes" id="UP000314986"/>
    </source>
</evidence>
<dbReference type="GO" id="GO:0005085">
    <property type="term" value="F:guanyl-nucleotide exchange factor activity"/>
    <property type="evidence" value="ECO:0007669"/>
    <property type="project" value="InterPro"/>
</dbReference>
<dbReference type="AlphaFoldDB" id="A0A4W3KKZ6"/>
<dbReference type="STRING" id="7868.ENSCMIP00000049260"/>
<dbReference type="PANTHER" id="PTHR12673">
    <property type="entry name" value="FACIOGENITAL DYSPLASIA PROTEIN"/>
    <property type="match status" value="1"/>
</dbReference>
<sequence length="77" mass="8551">MNPKSKNLKLKHYLLKVVQRVPQYCLYLTDYLNNLSPDSTEYEDTQAALVIVGGVADHVNVSVKQGVSLTASCYAFS</sequence>
<organism evidence="2 3">
    <name type="scientific">Callorhinchus milii</name>
    <name type="common">Ghost shark</name>
    <dbReference type="NCBI Taxonomy" id="7868"/>
    <lineage>
        <taxon>Eukaryota</taxon>
        <taxon>Metazoa</taxon>
        <taxon>Chordata</taxon>
        <taxon>Craniata</taxon>
        <taxon>Vertebrata</taxon>
        <taxon>Chondrichthyes</taxon>
        <taxon>Holocephali</taxon>
        <taxon>Chimaeriformes</taxon>
        <taxon>Callorhinchidae</taxon>
        <taxon>Callorhinchus</taxon>
    </lineage>
</organism>
<reference evidence="3" key="2">
    <citation type="journal article" date="2007" name="PLoS Biol.">
        <title>Survey sequencing and comparative analysis of the elephant shark (Callorhinchus milii) genome.</title>
        <authorList>
            <person name="Venkatesh B."/>
            <person name="Kirkness E.F."/>
            <person name="Loh Y.H."/>
            <person name="Halpern A.L."/>
            <person name="Lee A.P."/>
            <person name="Johnson J."/>
            <person name="Dandona N."/>
            <person name="Viswanathan L.D."/>
            <person name="Tay A."/>
            <person name="Venter J.C."/>
            <person name="Strausberg R.L."/>
            <person name="Brenner S."/>
        </authorList>
    </citation>
    <scope>NUCLEOTIDE SEQUENCE [LARGE SCALE GENOMIC DNA]</scope>
</reference>
<dbReference type="Gene3D" id="1.20.900.10">
    <property type="entry name" value="Dbl homology (DH) domain"/>
    <property type="match status" value="1"/>
</dbReference>
<reference evidence="2" key="5">
    <citation type="submission" date="2025-09" db="UniProtKB">
        <authorList>
            <consortium name="Ensembl"/>
        </authorList>
    </citation>
    <scope>IDENTIFICATION</scope>
</reference>
<accession>A0A4W3KKZ6</accession>
<protein>
    <recommendedName>
        <fullName evidence="1">DH domain-containing protein</fullName>
    </recommendedName>
</protein>
<dbReference type="SUPFAM" id="SSF48065">
    <property type="entry name" value="DBL homology domain (DH-domain)"/>
    <property type="match status" value="1"/>
</dbReference>
<dbReference type="PANTHER" id="PTHR12673:SF267">
    <property type="entry name" value="PROTEIN CBG10230"/>
    <property type="match status" value="1"/>
</dbReference>
<name>A0A4W3KKZ6_CALMI</name>
<reference evidence="3" key="1">
    <citation type="journal article" date="2006" name="Science">
        <title>Ancient noncoding elements conserved in the human genome.</title>
        <authorList>
            <person name="Venkatesh B."/>
            <person name="Kirkness E.F."/>
            <person name="Loh Y.H."/>
            <person name="Halpern A.L."/>
            <person name="Lee A.P."/>
            <person name="Johnson J."/>
            <person name="Dandona N."/>
            <person name="Viswanathan L.D."/>
            <person name="Tay A."/>
            <person name="Venter J.C."/>
            <person name="Strausberg R.L."/>
            <person name="Brenner S."/>
        </authorList>
    </citation>
    <scope>NUCLEOTIDE SEQUENCE [LARGE SCALE GENOMIC DNA]</scope>
</reference>